<feature type="domain" description="HIT" evidence="4">
    <location>
        <begin position="3"/>
        <end position="111"/>
    </location>
</feature>
<evidence type="ECO:0000259" key="4">
    <source>
        <dbReference type="PROSITE" id="PS51084"/>
    </source>
</evidence>
<proteinExistence type="predicted"/>
<dbReference type="PROSITE" id="PS51084">
    <property type="entry name" value="HIT_2"/>
    <property type="match status" value="1"/>
</dbReference>
<dbReference type="SUPFAM" id="SSF54197">
    <property type="entry name" value="HIT-like"/>
    <property type="match status" value="1"/>
</dbReference>
<evidence type="ECO:0000256" key="1">
    <source>
        <dbReference type="PIRSR" id="PIRSR601310-1"/>
    </source>
</evidence>
<feature type="short sequence motif" description="Histidine triad motif" evidence="2 3">
    <location>
        <begin position="95"/>
        <end position="99"/>
    </location>
</feature>
<dbReference type="EMBL" id="WKPJ01000044">
    <property type="protein sequence ID" value="MSA91118.1"/>
    <property type="molecule type" value="Genomic_DNA"/>
</dbReference>
<gene>
    <name evidence="6" type="ORF">GKD88_17350</name>
    <name evidence="5" type="ORF">GKE08_17470</name>
</gene>
<evidence type="ECO:0000313" key="8">
    <source>
        <dbReference type="Proteomes" id="UP000480929"/>
    </source>
</evidence>
<feature type="active site" description="Tele-AMP-histidine intermediate" evidence="1">
    <location>
        <position position="97"/>
    </location>
</feature>
<dbReference type="OrthoDB" id="9784774at2"/>
<dbReference type="Pfam" id="PF01230">
    <property type="entry name" value="HIT"/>
    <property type="match status" value="1"/>
</dbReference>
<accession>A0A6N7SC34</accession>
<organism evidence="5 7">
    <name type="scientific">Holdemania massiliensis</name>
    <dbReference type="NCBI Taxonomy" id="1468449"/>
    <lineage>
        <taxon>Bacteria</taxon>
        <taxon>Bacillati</taxon>
        <taxon>Bacillota</taxon>
        <taxon>Erysipelotrichia</taxon>
        <taxon>Erysipelotrichales</taxon>
        <taxon>Erysipelotrichaceae</taxon>
        <taxon>Holdemania</taxon>
    </lineage>
</organism>
<evidence type="ECO:0000313" key="5">
    <source>
        <dbReference type="EMBL" id="MSA91118.1"/>
    </source>
</evidence>
<dbReference type="PANTHER" id="PTHR46648">
    <property type="entry name" value="HIT FAMILY PROTEIN 1"/>
    <property type="match status" value="1"/>
</dbReference>
<protein>
    <submittedName>
        <fullName evidence="5">HIT domain-containing protein</fullName>
    </submittedName>
</protein>
<dbReference type="EMBL" id="WKPI01000047">
    <property type="protein sequence ID" value="MSC34889.1"/>
    <property type="molecule type" value="Genomic_DNA"/>
</dbReference>
<dbReference type="InterPro" id="IPR039384">
    <property type="entry name" value="HINT"/>
</dbReference>
<dbReference type="Gene3D" id="3.30.428.10">
    <property type="entry name" value="HIT-like"/>
    <property type="match status" value="1"/>
</dbReference>
<sequence>MCIFCDIIRHEIPSKVVYEDDQVLAILDISQVTKGHTLVMPKKHVENLLECDDETAARLIQVVKKLAVQIQERTGAAAINILNNNGEIAGQTVNHLHFHIIPRYNENDAFVCEFKESEKQDLDEVLNLIKSSRKLS</sequence>
<dbReference type="PRINTS" id="PR00332">
    <property type="entry name" value="HISTRIAD"/>
</dbReference>
<reference evidence="7 8" key="1">
    <citation type="journal article" date="2019" name="Nat. Med.">
        <title>A library of human gut bacterial isolates paired with longitudinal multiomics data enables mechanistic microbiome research.</title>
        <authorList>
            <person name="Poyet M."/>
            <person name="Groussin M."/>
            <person name="Gibbons S.M."/>
            <person name="Avila-Pacheco J."/>
            <person name="Jiang X."/>
            <person name="Kearney S.M."/>
            <person name="Perrotta A.R."/>
            <person name="Berdy B."/>
            <person name="Zhao S."/>
            <person name="Lieberman T.D."/>
            <person name="Swanson P.K."/>
            <person name="Smith M."/>
            <person name="Roesemann S."/>
            <person name="Alexander J.E."/>
            <person name="Rich S.A."/>
            <person name="Livny J."/>
            <person name="Vlamakis H."/>
            <person name="Clish C."/>
            <person name="Bullock K."/>
            <person name="Deik A."/>
            <person name="Scott J."/>
            <person name="Pierce K.A."/>
            <person name="Xavier R.J."/>
            <person name="Alm E.J."/>
        </authorList>
    </citation>
    <scope>NUCLEOTIDE SEQUENCE [LARGE SCALE GENOMIC DNA]</scope>
    <source>
        <strain evidence="5 7">BIOML-A4</strain>
        <strain evidence="6 8">BIOML-A5</strain>
    </source>
</reference>
<dbReference type="InterPro" id="IPR001310">
    <property type="entry name" value="Histidine_triad_HIT"/>
</dbReference>
<comment type="caution">
    <text evidence="5">The sequence shown here is derived from an EMBL/GenBank/DDBJ whole genome shotgun (WGS) entry which is preliminary data.</text>
</comment>
<evidence type="ECO:0000313" key="6">
    <source>
        <dbReference type="EMBL" id="MSC34889.1"/>
    </source>
</evidence>
<dbReference type="InterPro" id="IPR011146">
    <property type="entry name" value="HIT-like"/>
</dbReference>
<dbReference type="PANTHER" id="PTHR46648:SF1">
    <property type="entry name" value="ADENOSINE 5'-MONOPHOSPHORAMIDASE HNT1"/>
    <property type="match status" value="1"/>
</dbReference>
<dbReference type="RefSeq" id="WP_154240485.1">
    <property type="nucleotide sequence ID" value="NZ_CALJPI010000304.1"/>
</dbReference>
<dbReference type="PROSITE" id="PS00892">
    <property type="entry name" value="HIT_1"/>
    <property type="match status" value="1"/>
</dbReference>
<name>A0A6N7SC34_9FIRM</name>
<evidence type="ECO:0000256" key="3">
    <source>
        <dbReference type="PROSITE-ProRule" id="PRU00464"/>
    </source>
</evidence>
<evidence type="ECO:0000256" key="2">
    <source>
        <dbReference type="PIRSR" id="PIRSR601310-3"/>
    </source>
</evidence>
<dbReference type="Proteomes" id="UP000480929">
    <property type="component" value="Unassembled WGS sequence"/>
</dbReference>
<dbReference type="InterPro" id="IPR019808">
    <property type="entry name" value="Histidine_triad_CS"/>
</dbReference>
<dbReference type="GO" id="GO:0009117">
    <property type="term" value="P:nucleotide metabolic process"/>
    <property type="evidence" value="ECO:0007669"/>
    <property type="project" value="TreeGrafter"/>
</dbReference>
<dbReference type="AlphaFoldDB" id="A0A6N7SC34"/>
<dbReference type="InterPro" id="IPR036265">
    <property type="entry name" value="HIT-like_sf"/>
</dbReference>
<dbReference type="Proteomes" id="UP000433575">
    <property type="component" value="Unassembled WGS sequence"/>
</dbReference>
<dbReference type="GO" id="GO:0003824">
    <property type="term" value="F:catalytic activity"/>
    <property type="evidence" value="ECO:0007669"/>
    <property type="project" value="InterPro"/>
</dbReference>
<dbReference type="CDD" id="cd01277">
    <property type="entry name" value="HINT_subgroup"/>
    <property type="match status" value="1"/>
</dbReference>
<keyword evidence="8" id="KW-1185">Reference proteome</keyword>
<evidence type="ECO:0000313" key="7">
    <source>
        <dbReference type="Proteomes" id="UP000433575"/>
    </source>
</evidence>